<dbReference type="SUPFAM" id="SSF56784">
    <property type="entry name" value="HAD-like"/>
    <property type="match status" value="1"/>
</dbReference>
<gene>
    <name evidence="2" type="ORF">ACFO6S_10300</name>
</gene>
<dbReference type="PANTHER" id="PTHR16504">
    <property type="entry name" value="5'(3')-DEOXYRIBONUCLEOTIDASE"/>
    <property type="match status" value="1"/>
</dbReference>
<comment type="caution">
    <text evidence="2">The sequence shown here is derived from an EMBL/GenBank/DDBJ whole genome shotgun (WGS) entry which is preliminary data.</text>
</comment>
<dbReference type="PANTHER" id="PTHR16504:SF4">
    <property type="entry name" value="5'(3')-DEOXYRIBONUCLEOTIDASE"/>
    <property type="match status" value="1"/>
</dbReference>
<dbReference type="SFLD" id="SFLDG01145">
    <property type="entry name" value="C1.2.1"/>
    <property type="match status" value="1"/>
</dbReference>
<protein>
    <submittedName>
        <fullName evidence="2">Uncharacterized protein</fullName>
    </submittedName>
</protein>
<name>A0ABV9FUU4_9NOCA</name>
<dbReference type="InterPro" id="IPR010708">
    <property type="entry name" value="5'(3')-deoxyribonucleotidase"/>
</dbReference>
<organism evidence="2 3">
    <name type="scientific">Rhodococcus kronopolitis</name>
    <dbReference type="NCBI Taxonomy" id="1460226"/>
    <lineage>
        <taxon>Bacteria</taxon>
        <taxon>Bacillati</taxon>
        <taxon>Actinomycetota</taxon>
        <taxon>Actinomycetes</taxon>
        <taxon>Mycobacteriales</taxon>
        <taxon>Nocardiaceae</taxon>
        <taxon>Rhodococcus</taxon>
    </lineage>
</organism>
<dbReference type="Pfam" id="PF06941">
    <property type="entry name" value="NT5C"/>
    <property type="match status" value="1"/>
</dbReference>
<evidence type="ECO:0000256" key="1">
    <source>
        <dbReference type="ARBA" id="ARBA00009589"/>
    </source>
</evidence>
<keyword evidence="3" id="KW-1185">Reference proteome</keyword>
<evidence type="ECO:0000313" key="3">
    <source>
        <dbReference type="Proteomes" id="UP001595914"/>
    </source>
</evidence>
<evidence type="ECO:0000313" key="2">
    <source>
        <dbReference type="EMBL" id="MFC4604074.1"/>
    </source>
</evidence>
<comment type="similarity">
    <text evidence="1">Belongs to the 5'(3')-deoxyribonucleotidase family.</text>
</comment>
<dbReference type="InterPro" id="IPR036412">
    <property type="entry name" value="HAD-like_sf"/>
</dbReference>
<dbReference type="Gene3D" id="3.40.50.1000">
    <property type="entry name" value="HAD superfamily/HAD-like"/>
    <property type="match status" value="1"/>
</dbReference>
<accession>A0ABV9FUU4</accession>
<dbReference type="EMBL" id="JBHSFO010000004">
    <property type="protein sequence ID" value="MFC4604074.1"/>
    <property type="molecule type" value="Genomic_DNA"/>
</dbReference>
<dbReference type="RefSeq" id="WP_378416595.1">
    <property type="nucleotide sequence ID" value="NZ_JBHSFO010000004.1"/>
</dbReference>
<dbReference type="SFLD" id="SFLDS00003">
    <property type="entry name" value="Haloacid_Dehalogenase"/>
    <property type="match status" value="1"/>
</dbReference>
<dbReference type="InterPro" id="IPR023214">
    <property type="entry name" value="HAD_sf"/>
</dbReference>
<sequence length="172" mass="18898">MPDSTKQVLYVDLDNTLVDFKSGIGRAHPELLARHDGDLDEIPGIFATMDPLPGAIEAYTELAAHFDTYILSTAPWANASAWHDKVLWVQRHFGFGKDSVAYKRLILSHHKNLNHGDFLVDDRPNNGASGFAGNWIHFGFDESPGCTAPGAGCHGTHLPDWAAVTKHLLDRS</sequence>
<dbReference type="Proteomes" id="UP001595914">
    <property type="component" value="Unassembled WGS sequence"/>
</dbReference>
<reference evidence="3" key="1">
    <citation type="journal article" date="2019" name="Int. J. Syst. Evol. Microbiol.">
        <title>The Global Catalogue of Microorganisms (GCM) 10K type strain sequencing project: providing services to taxonomists for standard genome sequencing and annotation.</title>
        <authorList>
            <consortium name="The Broad Institute Genomics Platform"/>
            <consortium name="The Broad Institute Genome Sequencing Center for Infectious Disease"/>
            <person name="Wu L."/>
            <person name="Ma J."/>
        </authorList>
    </citation>
    <scope>NUCLEOTIDE SEQUENCE [LARGE SCALE GENOMIC DNA]</scope>
    <source>
        <strain evidence="3">CCUG 54520</strain>
    </source>
</reference>
<proteinExistence type="inferred from homology"/>
<dbReference type="SFLD" id="SFLDG01126">
    <property type="entry name" value="C1.2:_Nucleotidase_Like"/>
    <property type="match status" value="1"/>
</dbReference>